<dbReference type="GO" id="GO:0009254">
    <property type="term" value="P:peptidoglycan turnover"/>
    <property type="evidence" value="ECO:0007669"/>
    <property type="project" value="TreeGrafter"/>
</dbReference>
<comment type="catalytic activity">
    <reaction evidence="1">
        <text>Hydrolyzes the link between N-acetylmuramoyl residues and L-amino acid residues in certain cell-wall glycopeptides.</text>
        <dbReference type="EC" id="3.5.1.28"/>
    </reaction>
</comment>
<evidence type="ECO:0000313" key="8">
    <source>
        <dbReference type="Proteomes" id="UP000199582"/>
    </source>
</evidence>
<keyword evidence="3" id="KW-0378">Hydrolase</keyword>
<dbReference type="InterPro" id="IPR051206">
    <property type="entry name" value="NAMLAA_amidase_2"/>
</dbReference>
<reference evidence="7 8" key="1">
    <citation type="submission" date="2016-10" db="EMBL/GenBank/DDBJ databases">
        <authorList>
            <person name="de Groot N.N."/>
        </authorList>
    </citation>
    <scope>NUCLEOTIDE SEQUENCE [LARGE SCALE GENOMIC DNA]</scope>
    <source>
        <strain evidence="7 8">DSM 100674</strain>
    </source>
</reference>
<gene>
    <name evidence="7" type="ORF">SAMN05443999_104117</name>
</gene>
<organism evidence="7 8">
    <name type="scientific">Roseovarius azorensis</name>
    <dbReference type="NCBI Taxonomy" id="1287727"/>
    <lineage>
        <taxon>Bacteria</taxon>
        <taxon>Pseudomonadati</taxon>
        <taxon>Pseudomonadota</taxon>
        <taxon>Alphaproteobacteria</taxon>
        <taxon>Rhodobacterales</taxon>
        <taxon>Roseobacteraceae</taxon>
        <taxon>Roseovarius</taxon>
    </lineage>
</organism>
<protein>
    <recommendedName>
        <fullName evidence="2">N-acetylmuramoyl-L-alanine amidase</fullName>
        <ecNumber evidence="2">3.5.1.28</ecNumber>
    </recommendedName>
</protein>
<dbReference type="PANTHER" id="PTHR30417:SF1">
    <property type="entry name" value="N-ACETYLMURAMOYL-L-ALANINE AMIDASE AMID"/>
    <property type="match status" value="1"/>
</dbReference>
<dbReference type="Pfam" id="PF01510">
    <property type="entry name" value="Amidase_2"/>
    <property type="match status" value="1"/>
</dbReference>
<accession>A0A1H7NGL7</accession>
<dbReference type="STRING" id="1287727.SAMN05443999_104117"/>
<dbReference type="PANTHER" id="PTHR30417">
    <property type="entry name" value="N-ACETYLMURAMOYL-L-ALANINE AMIDASE AMID"/>
    <property type="match status" value="1"/>
</dbReference>
<evidence type="ECO:0000313" key="7">
    <source>
        <dbReference type="EMBL" id="SEL22128.1"/>
    </source>
</evidence>
<evidence type="ECO:0000256" key="1">
    <source>
        <dbReference type="ARBA" id="ARBA00001561"/>
    </source>
</evidence>
<evidence type="ECO:0000256" key="4">
    <source>
        <dbReference type="ARBA" id="ARBA00023316"/>
    </source>
</evidence>
<dbReference type="GO" id="GO:0009253">
    <property type="term" value="P:peptidoglycan catabolic process"/>
    <property type="evidence" value="ECO:0007669"/>
    <property type="project" value="InterPro"/>
</dbReference>
<dbReference type="SMART" id="SM00644">
    <property type="entry name" value="Ami_2"/>
    <property type="match status" value="1"/>
</dbReference>
<evidence type="ECO:0000256" key="3">
    <source>
        <dbReference type="ARBA" id="ARBA00022801"/>
    </source>
</evidence>
<keyword evidence="8" id="KW-1185">Reference proteome</keyword>
<dbReference type="GO" id="GO:0071555">
    <property type="term" value="P:cell wall organization"/>
    <property type="evidence" value="ECO:0007669"/>
    <property type="project" value="UniProtKB-KW"/>
</dbReference>
<dbReference type="SUPFAM" id="SSF55846">
    <property type="entry name" value="N-acetylmuramoyl-L-alanine amidase-like"/>
    <property type="match status" value="1"/>
</dbReference>
<sequence>MMQGCAEAHPAVLPHPSPNYGPRREGAQPDMIVLHYTGMQNLDAALERLCDPGSEVSAHYLISETGEVLRLVEEEMRAWHAGAGQWGDVTDVNSRSIGIELVNTGAHPFPEPQMAALERLLPEVMGRWGIAPERMIAHSDMAPLRKSDPGPHFDWRRLAMRGLSVWPQMQVTPGAGDLAARFVGDAQAFGYAVAGENMPDDVLRAFRMRFRPAVTGPLDAVDSALIGDLARRFPVDRRRASA</sequence>
<dbReference type="Gene3D" id="3.40.80.10">
    <property type="entry name" value="Peptidoglycan recognition protein-like"/>
    <property type="match status" value="1"/>
</dbReference>
<evidence type="ECO:0000259" key="6">
    <source>
        <dbReference type="SMART" id="SM00644"/>
    </source>
</evidence>
<keyword evidence="4" id="KW-0961">Cell wall biogenesis/degradation</keyword>
<name>A0A1H7NGL7_9RHOB</name>
<dbReference type="InterPro" id="IPR002502">
    <property type="entry name" value="Amidase_domain"/>
</dbReference>
<dbReference type="CDD" id="cd06583">
    <property type="entry name" value="PGRP"/>
    <property type="match status" value="1"/>
</dbReference>
<dbReference type="AlphaFoldDB" id="A0A1H7NGL7"/>
<evidence type="ECO:0000256" key="5">
    <source>
        <dbReference type="SAM" id="MobiDB-lite"/>
    </source>
</evidence>
<dbReference type="EMBL" id="FOAG01000004">
    <property type="protein sequence ID" value="SEL22128.1"/>
    <property type="molecule type" value="Genomic_DNA"/>
</dbReference>
<evidence type="ECO:0000256" key="2">
    <source>
        <dbReference type="ARBA" id="ARBA00011901"/>
    </source>
</evidence>
<dbReference type="Proteomes" id="UP000199582">
    <property type="component" value="Unassembled WGS sequence"/>
</dbReference>
<dbReference type="GO" id="GO:0019867">
    <property type="term" value="C:outer membrane"/>
    <property type="evidence" value="ECO:0007669"/>
    <property type="project" value="TreeGrafter"/>
</dbReference>
<dbReference type="InterPro" id="IPR036505">
    <property type="entry name" value="Amidase/PGRP_sf"/>
</dbReference>
<dbReference type="GO" id="GO:0008745">
    <property type="term" value="F:N-acetylmuramoyl-L-alanine amidase activity"/>
    <property type="evidence" value="ECO:0007669"/>
    <property type="project" value="UniProtKB-EC"/>
</dbReference>
<dbReference type="EC" id="3.5.1.28" evidence="2"/>
<proteinExistence type="predicted"/>
<feature type="region of interest" description="Disordered" evidence="5">
    <location>
        <begin position="1"/>
        <end position="26"/>
    </location>
</feature>
<feature type="domain" description="N-acetylmuramoyl-L-alanine amidase" evidence="6">
    <location>
        <begin position="17"/>
        <end position="150"/>
    </location>
</feature>